<dbReference type="GO" id="GO:0016020">
    <property type="term" value="C:membrane"/>
    <property type="evidence" value="ECO:0007669"/>
    <property type="project" value="InterPro"/>
</dbReference>
<dbReference type="STRING" id="883114.HMPREF9709_01576"/>
<name>H3NQG5_9FIRM</name>
<keyword evidence="4" id="KW-0808">Transferase</keyword>
<dbReference type="GeneID" id="96999518"/>
<dbReference type="PANTHER" id="PTHR47738">
    <property type="entry name" value="PTS SYSTEM FRUCTOSE-LIKE EIIA COMPONENT-RELATED"/>
    <property type="match status" value="1"/>
</dbReference>
<sequence length="147" mass="16748">MSIKELVDKKDIIFSDEITDKKDALYFLANHLYTNKVITDIDEFIKEVYRREEVGPTGFGKGVAIPHAKSNVVNETNLTILKLDKAIKWESIDSGDVNIIFLISVPEKNANQNHLRMLSKIAERLVDDEFISDLLKSNTSEEILKIL</sequence>
<evidence type="ECO:0000256" key="5">
    <source>
        <dbReference type="ARBA" id="ARBA00022683"/>
    </source>
</evidence>
<dbReference type="PROSITE" id="PS51094">
    <property type="entry name" value="PTS_EIIA_TYPE_2"/>
    <property type="match status" value="1"/>
</dbReference>
<dbReference type="InterPro" id="IPR004715">
    <property type="entry name" value="PTS_IIA_fruc"/>
</dbReference>
<dbReference type="InterPro" id="IPR016152">
    <property type="entry name" value="PTrfase/Anion_transptr"/>
</dbReference>
<dbReference type="GO" id="GO:0008982">
    <property type="term" value="F:protein-N(PI)-phosphohistidine-sugar phosphotransferase activity"/>
    <property type="evidence" value="ECO:0007669"/>
    <property type="project" value="InterPro"/>
</dbReference>
<dbReference type="CDD" id="cd00211">
    <property type="entry name" value="PTS_IIA_fru"/>
    <property type="match status" value="1"/>
</dbReference>
<organism evidence="7 8">
    <name type="scientific">Helcococcus kunzii ATCC 51366</name>
    <dbReference type="NCBI Taxonomy" id="883114"/>
    <lineage>
        <taxon>Bacteria</taxon>
        <taxon>Bacillati</taxon>
        <taxon>Bacillota</taxon>
        <taxon>Tissierellia</taxon>
        <taxon>Tissierellales</taxon>
        <taxon>Peptoniphilaceae</taxon>
        <taxon>Helcococcus</taxon>
    </lineage>
</organism>
<feature type="domain" description="PTS EIIA type-2" evidence="6">
    <location>
        <begin position="5"/>
        <end position="147"/>
    </location>
</feature>
<evidence type="ECO:0000256" key="1">
    <source>
        <dbReference type="ARBA" id="ARBA00022448"/>
    </source>
</evidence>
<keyword evidence="3" id="KW-0762">Sugar transport</keyword>
<dbReference type="SUPFAM" id="SSF55804">
    <property type="entry name" value="Phoshotransferase/anion transport protein"/>
    <property type="match status" value="1"/>
</dbReference>
<dbReference type="EMBL" id="AGEI01000029">
    <property type="protein sequence ID" value="EHR32295.1"/>
    <property type="molecule type" value="Genomic_DNA"/>
</dbReference>
<dbReference type="Gene3D" id="3.40.930.10">
    <property type="entry name" value="Mannitol-specific EII, Chain A"/>
    <property type="match status" value="1"/>
</dbReference>
<evidence type="ECO:0000313" key="8">
    <source>
        <dbReference type="Proteomes" id="UP000004191"/>
    </source>
</evidence>
<comment type="caution">
    <text evidence="7">The sequence shown here is derived from an EMBL/GenBank/DDBJ whole genome shotgun (WGS) entry which is preliminary data.</text>
</comment>
<dbReference type="NCBIfam" id="TIGR00848">
    <property type="entry name" value="fruA"/>
    <property type="match status" value="1"/>
</dbReference>
<dbReference type="GO" id="GO:0009401">
    <property type="term" value="P:phosphoenolpyruvate-dependent sugar phosphotransferase system"/>
    <property type="evidence" value="ECO:0007669"/>
    <property type="project" value="UniProtKB-KW"/>
</dbReference>
<keyword evidence="5" id="KW-0598">Phosphotransferase system</keyword>
<dbReference type="eggNOG" id="COG1762">
    <property type="taxonomic scope" value="Bacteria"/>
</dbReference>
<keyword evidence="2" id="KW-0597">Phosphoprotein</keyword>
<proteinExistence type="predicted"/>
<gene>
    <name evidence="7" type="ORF">HMPREF9709_01576</name>
</gene>
<accession>H3NQG5</accession>
<protein>
    <submittedName>
        <fullName evidence="7">PTS system, fructose subfamily, IIA component</fullName>
    </submittedName>
</protein>
<reference evidence="7 8" key="1">
    <citation type="submission" date="2012-01" db="EMBL/GenBank/DDBJ databases">
        <title>The Genome Sequence of Helcococcus kunzii ATCC 51366.</title>
        <authorList>
            <consortium name="The Broad Institute Genome Sequencing Platform"/>
            <person name="Earl A."/>
            <person name="Ward D."/>
            <person name="Feldgarden M."/>
            <person name="Gevers D."/>
            <person name="Huys G."/>
            <person name="Young S.K."/>
            <person name="Zeng Q."/>
            <person name="Gargeya S."/>
            <person name="Fitzgerald M."/>
            <person name="Haas B."/>
            <person name="Abouelleil A."/>
            <person name="Alvarado L."/>
            <person name="Arachchi H.M."/>
            <person name="Berlin A."/>
            <person name="Chapman S.B."/>
            <person name="Gearin G."/>
            <person name="Goldberg J."/>
            <person name="Griggs A."/>
            <person name="Gujja S."/>
            <person name="Hansen M."/>
            <person name="Heiman D."/>
            <person name="Howarth C."/>
            <person name="Larimer J."/>
            <person name="Lui A."/>
            <person name="MacDonald P.J.P."/>
            <person name="McCowen C."/>
            <person name="Montmayeur A."/>
            <person name="Murphy C."/>
            <person name="Neiman D."/>
            <person name="Pearson M."/>
            <person name="Priest M."/>
            <person name="Roberts A."/>
            <person name="Saif S."/>
            <person name="Shea T."/>
            <person name="Sisk P."/>
            <person name="Stolte C."/>
            <person name="Sykes S."/>
            <person name="Wortman J."/>
            <person name="Nusbaum C."/>
            <person name="Birren B."/>
        </authorList>
    </citation>
    <scope>NUCLEOTIDE SEQUENCE [LARGE SCALE GENOMIC DNA]</scope>
    <source>
        <strain evidence="7 8">ATCC 51366</strain>
    </source>
</reference>
<dbReference type="PROSITE" id="PS00372">
    <property type="entry name" value="PTS_EIIA_TYPE_2_HIS"/>
    <property type="match status" value="1"/>
</dbReference>
<evidence type="ECO:0000256" key="2">
    <source>
        <dbReference type="ARBA" id="ARBA00022553"/>
    </source>
</evidence>
<evidence type="ECO:0000313" key="7">
    <source>
        <dbReference type="EMBL" id="EHR32295.1"/>
    </source>
</evidence>
<dbReference type="HOGENOM" id="CLU_072531_5_1_9"/>
<dbReference type="InterPro" id="IPR051541">
    <property type="entry name" value="PTS_SugarTrans_NitroReg"/>
</dbReference>
<keyword evidence="8" id="KW-1185">Reference proteome</keyword>
<evidence type="ECO:0000256" key="3">
    <source>
        <dbReference type="ARBA" id="ARBA00022597"/>
    </source>
</evidence>
<dbReference type="AlphaFoldDB" id="H3NQG5"/>
<evidence type="ECO:0000259" key="6">
    <source>
        <dbReference type="PROSITE" id="PS51094"/>
    </source>
</evidence>
<dbReference type="OrthoDB" id="95460at2"/>
<dbReference type="PANTHER" id="PTHR47738:SF2">
    <property type="entry name" value="PTS SYSTEM FRUCTOSE-LIKE EIIA COMPONENT"/>
    <property type="match status" value="1"/>
</dbReference>
<evidence type="ECO:0000256" key="4">
    <source>
        <dbReference type="ARBA" id="ARBA00022679"/>
    </source>
</evidence>
<dbReference type="RefSeq" id="WP_005399091.1">
    <property type="nucleotide sequence ID" value="NZ_JH601088.1"/>
</dbReference>
<keyword evidence="1" id="KW-0813">Transport</keyword>
<dbReference type="Pfam" id="PF00359">
    <property type="entry name" value="PTS_EIIA_2"/>
    <property type="match status" value="1"/>
</dbReference>
<dbReference type="InterPro" id="IPR002178">
    <property type="entry name" value="PTS_EIIA_type-2_dom"/>
</dbReference>
<dbReference type="Proteomes" id="UP000004191">
    <property type="component" value="Unassembled WGS sequence"/>
</dbReference>